<dbReference type="InterPro" id="IPR016030">
    <property type="entry name" value="CblAdoTrfase-like"/>
</dbReference>
<accession>A0A1T4K7X2</accession>
<dbReference type="EC" id="2.5.1.17" evidence="3 14"/>
<evidence type="ECO:0000256" key="5">
    <source>
        <dbReference type="ARBA" id="ARBA00022573"/>
    </source>
</evidence>
<evidence type="ECO:0000256" key="2">
    <source>
        <dbReference type="ARBA" id="ARBA00007487"/>
    </source>
</evidence>
<evidence type="ECO:0000256" key="8">
    <source>
        <dbReference type="ARBA" id="ARBA00022840"/>
    </source>
</evidence>
<gene>
    <name evidence="16" type="ORF">SAMN02745191_0375</name>
</gene>
<evidence type="ECO:0000256" key="4">
    <source>
        <dbReference type="ARBA" id="ARBA00020963"/>
    </source>
</evidence>
<dbReference type="RefSeq" id="WP_078710820.1">
    <property type="nucleotide sequence ID" value="NZ_FUWY01000001.1"/>
</dbReference>
<comment type="catalytic activity">
    <reaction evidence="12 14">
        <text>2 cob(II)yrinate a,c diamide + reduced [electron-transfer flavoprotein] + 2 ATP = 2 adenosylcob(III)yrinate a,c-diamide + 2 triphosphate + oxidized [electron-transfer flavoprotein] + 3 H(+)</text>
        <dbReference type="Rhea" id="RHEA:11528"/>
        <dbReference type="Rhea" id="RHEA-COMP:10685"/>
        <dbReference type="Rhea" id="RHEA-COMP:10686"/>
        <dbReference type="ChEBI" id="CHEBI:15378"/>
        <dbReference type="ChEBI" id="CHEBI:18036"/>
        <dbReference type="ChEBI" id="CHEBI:30616"/>
        <dbReference type="ChEBI" id="CHEBI:57692"/>
        <dbReference type="ChEBI" id="CHEBI:58307"/>
        <dbReference type="ChEBI" id="CHEBI:58503"/>
        <dbReference type="ChEBI" id="CHEBI:58537"/>
        <dbReference type="EC" id="2.5.1.17"/>
    </reaction>
</comment>
<protein>
    <recommendedName>
        <fullName evidence="4 14">Corrinoid adenosyltransferase</fullName>
        <ecNumber evidence="3 14">2.5.1.17</ecNumber>
    </recommendedName>
    <alternativeName>
        <fullName evidence="9 14">Cob(II)alamin adenosyltransferase</fullName>
    </alternativeName>
    <alternativeName>
        <fullName evidence="11 14">Cob(II)yrinic acid a,c-diamide adenosyltransferase</fullName>
    </alternativeName>
    <alternativeName>
        <fullName evidence="10 14">Cobinamide/cobalamin adenosyltransferase</fullName>
    </alternativeName>
</protein>
<evidence type="ECO:0000256" key="9">
    <source>
        <dbReference type="ARBA" id="ARBA00031529"/>
    </source>
</evidence>
<proteinExistence type="inferred from homology"/>
<evidence type="ECO:0000256" key="10">
    <source>
        <dbReference type="ARBA" id="ARBA00033334"/>
    </source>
</evidence>
<organism evidence="16 17">
    <name type="scientific">Anaerorhabdus furcosa</name>
    <dbReference type="NCBI Taxonomy" id="118967"/>
    <lineage>
        <taxon>Bacteria</taxon>
        <taxon>Bacillati</taxon>
        <taxon>Bacillota</taxon>
        <taxon>Erysipelotrichia</taxon>
        <taxon>Erysipelotrichales</taxon>
        <taxon>Erysipelotrichaceae</taxon>
        <taxon>Anaerorhabdus</taxon>
    </lineage>
</organism>
<dbReference type="GO" id="GO:0009236">
    <property type="term" value="P:cobalamin biosynthetic process"/>
    <property type="evidence" value="ECO:0007669"/>
    <property type="project" value="UniProtKB-UniRule"/>
</dbReference>
<dbReference type="InterPro" id="IPR029499">
    <property type="entry name" value="PduO-typ"/>
</dbReference>
<keyword evidence="8 14" id="KW-0067">ATP-binding</keyword>
<dbReference type="UniPathway" id="UPA00148">
    <property type="reaction ID" value="UER00233"/>
</dbReference>
<dbReference type="EMBL" id="FUWY01000001">
    <property type="protein sequence ID" value="SJZ38413.1"/>
    <property type="molecule type" value="Genomic_DNA"/>
</dbReference>
<dbReference type="GO" id="GO:0008817">
    <property type="term" value="F:corrinoid adenosyltransferase activity"/>
    <property type="evidence" value="ECO:0007669"/>
    <property type="project" value="UniProtKB-UniRule"/>
</dbReference>
<comment type="pathway">
    <text evidence="1 14">Cofactor biosynthesis; adenosylcobalamin biosynthesis; adenosylcobalamin from cob(II)yrinate a,c-diamide: step 2/7.</text>
</comment>
<keyword evidence="17" id="KW-1185">Reference proteome</keyword>
<name>A0A1T4K7X2_9FIRM</name>
<keyword evidence="6 14" id="KW-0808">Transferase</keyword>
<evidence type="ECO:0000256" key="1">
    <source>
        <dbReference type="ARBA" id="ARBA00005121"/>
    </source>
</evidence>
<feature type="domain" description="Cobalamin adenosyltransferase-like" evidence="15">
    <location>
        <begin position="4"/>
        <end position="155"/>
    </location>
</feature>
<evidence type="ECO:0000313" key="17">
    <source>
        <dbReference type="Proteomes" id="UP000243297"/>
    </source>
</evidence>
<dbReference type="SUPFAM" id="SSF89028">
    <property type="entry name" value="Cobalamin adenosyltransferase-like"/>
    <property type="match status" value="1"/>
</dbReference>
<dbReference type="PANTHER" id="PTHR12213">
    <property type="entry name" value="CORRINOID ADENOSYLTRANSFERASE"/>
    <property type="match status" value="1"/>
</dbReference>
<dbReference type="Gene3D" id="1.20.1200.10">
    <property type="entry name" value="Cobalamin adenosyltransferase-like"/>
    <property type="match status" value="1"/>
</dbReference>
<evidence type="ECO:0000256" key="12">
    <source>
        <dbReference type="ARBA" id="ARBA00048555"/>
    </source>
</evidence>
<evidence type="ECO:0000313" key="16">
    <source>
        <dbReference type="EMBL" id="SJZ38413.1"/>
    </source>
</evidence>
<dbReference type="AlphaFoldDB" id="A0A1T4K7X2"/>
<evidence type="ECO:0000256" key="11">
    <source>
        <dbReference type="ARBA" id="ARBA00033354"/>
    </source>
</evidence>
<dbReference type="OrthoDB" id="9778896at2"/>
<evidence type="ECO:0000256" key="14">
    <source>
        <dbReference type="RuleBase" id="RU366026"/>
    </source>
</evidence>
<evidence type="ECO:0000256" key="7">
    <source>
        <dbReference type="ARBA" id="ARBA00022741"/>
    </source>
</evidence>
<dbReference type="GO" id="GO:0005524">
    <property type="term" value="F:ATP binding"/>
    <property type="evidence" value="ECO:0007669"/>
    <property type="project" value="UniProtKB-UniRule"/>
</dbReference>
<evidence type="ECO:0000256" key="6">
    <source>
        <dbReference type="ARBA" id="ARBA00022679"/>
    </source>
</evidence>
<dbReference type="PANTHER" id="PTHR12213:SF0">
    <property type="entry name" value="CORRINOID ADENOSYLTRANSFERASE MMAB"/>
    <property type="match status" value="1"/>
</dbReference>
<evidence type="ECO:0000259" key="15">
    <source>
        <dbReference type="Pfam" id="PF01923"/>
    </source>
</evidence>
<dbReference type="Proteomes" id="UP000243297">
    <property type="component" value="Unassembled WGS sequence"/>
</dbReference>
<sequence length="168" mass="19269">MKVSTKRGDTGTTSIFDHRVSKSSLVIEVLGELDSCIAECILLSAKWDSESSTSKKIVEDLNCICAIIAGYRPASLFTDDKTEWLEKTMDQDSITDSFHFVYPFDNEKAAAMNHLRTTVRRVERVLCQLIQEQEVPPSILRYINRLSDFWFILGCREYFENTTKENVL</sequence>
<evidence type="ECO:0000256" key="13">
    <source>
        <dbReference type="ARBA" id="ARBA00048692"/>
    </source>
</evidence>
<dbReference type="Pfam" id="PF01923">
    <property type="entry name" value="Cob_adeno_trans"/>
    <property type="match status" value="1"/>
</dbReference>
<comment type="catalytic activity">
    <reaction evidence="13 14">
        <text>2 cob(II)alamin + reduced [electron-transfer flavoprotein] + 2 ATP = 2 adenosylcob(III)alamin + 2 triphosphate + oxidized [electron-transfer flavoprotein] + 3 H(+)</text>
        <dbReference type="Rhea" id="RHEA:28671"/>
        <dbReference type="Rhea" id="RHEA-COMP:10685"/>
        <dbReference type="Rhea" id="RHEA-COMP:10686"/>
        <dbReference type="ChEBI" id="CHEBI:15378"/>
        <dbReference type="ChEBI" id="CHEBI:16304"/>
        <dbReference type="ChEBI" id="CHEBI:18036"/>
        <dbReference type="ChEBI" id="CHEBI:18408"/>
        <dbReference type="ChEBI" id="CHEBI:30616"/>
        <dbReference type="ChEBI" id="CHEBI:57692"/>
        <dbReference type="ChEBI" id="CHEBI:58307"/>
        <dbReference type="EC" id="2.5.1.17"/>
    </reaction>
</comment>
<keyword evidence="7 14" id="KW-0547">Nucleotide-binding</keyword>
<reference evidence="17" key="1">
    <citation type="submission" date="2017-02" db="EMBL/GenBank/DDBJ databases">
        <authorList>
            <person name="Varghese N."/>
            <person name="Submissions S."/>
        </authorList>
    </citation>
    <scope>NUCLEOTIDE SEQUENCE [LARGE SCALE GENOMIC DNA]</scope>
    <source>
        <strain evidence="17">ATCC 25662</strain>
    </source>
</reference>
<dbReference type="InterPro" id="IPR036451">
    <property type="entry name" value="CblAdoTrfase-like_sf"/>
</dbReference>
<keyword evidence="5 14" id="KW-0169">Cobalamin biosynthesis</keyword>
<dbReference type="STRING" id="118967.SAMN02745191_0375"/>
<comment type="similarity">
    <text evidence="2 14">Belongs to the Cob(I)alamin adenosyltransferase family.</text>
</comment>
<evidence type="ECO:0000256" key="3">
    <source>
        <dbReference type="ARBA" id="ARBA00012454"/>
    </source>
</evidence>